<dbReference type="EnsemblMetazoa" id="CLYHEMT018776.1">
    <property type="protein sequence ID" value="CLYHEMP018776.1"/>
    <property type="gene ID" value="CLYHEMG018776"/>
</dbReference>
<dbReference type="AlphaFoldDB" id="A0A7M5X9A0"/>
<dbReference type="Proteomes" id="UP000594262">
    <property type="component" value="Unplaced"/>
</dbReference>
<protein>
    <submittedName>
        <fullName evidence="1">Uncharacterized protein</fullName>
    </submittedName>
</protein>
<sequence length="222" mass="26555">AVETTETSTKEPDFQIETVNQQSKSRKCLVKMLPIKINETQPITRYEIDENGKKYYDLLEEKWMSRSKMKEVEGKLRNASKEDISSSWARICPFLDKVKEGKIDSYRHDVFKNLKQHIKDHKLIRPHHIQWERLACLQEDVKDHLCNLVKEAFREDDFQYRLDVLEPVAWKFFVIDFTGIEHDEIEYFIDRFDKDWSDIIHEENELDNNRGKTANEENSSDQ</sequence>
<accession>A0A7M5X9A0</accession>
<evidence type="ECO:0000313" key="1">
    <source>
        <dbReference type="EnsemblMetazoa" id="CLYHEMP018776.1"/>
    </source>
</evidence>
<organism evidence="1 2">
    <name type="scientific">Clytia hemisphaerica</name>
    <dbReference type="NCBI Taxonomy" id="252671"/>
    <lineage>
        <taxon>Eukaryota</taxon>
        <taxon>Metazoa</taxon>
        <taxon>Cnidaria</taxon>
        <taxon>Hydrozoa</taxon>
        <taxon>Hydroidolina</taxon>
        <taxon>Leptothecata</taxon>
        <taxon>Obeliida</taxon>
        <taxon>Clytiidae</taxon>
        <taxon>Clytia</taxon>
    </lineage>
</organism>
<reference evidence="1" key="1">
    <citation type="submission" date="2021-01" db="UniProtKB">
        <authorList>
            <consortium name="EnsemblMetazoa"/>
        </authorList>
    </citation>
    <scope>IDENTIFICATION</scope>
</reference>
<name>A0A7M5X9A0_9CNID</name>
<evidence type="ECO:0000313" key="2">
    <source>
        <dbReference type="Proteomes" id="UP000594262"/>
    </source>
</evidence>
<keyword evidence="2" id="KW-1185">Reference proteome</keyword>
<proteinExistence type="predicted"/>